<gene>
    <name evidence="2" type="ORF">HPS36_13065</name>
</gene>
<name>A0A7D3YBQ7_9EURY</name>
<dbReference type="KEGG" id="hsai:HPS36_13065"/>
<dbReference type="InterPro" id="IPR055943">
    <property type="entry name" value="DUF7521"/>
</dbReference>
<evidence type="ECO:0000313" key="2">
    <source>
        <dbReference type="EMBL" id="QKG93745.1"/>
    </source>
</evidence>
<dbReference type="Proteomes" id="UP000505020">
    <property type="component" value="Chromosome"/>
</dbReference>
<keyword evidence="1" id="KW-1133">Transmembrane helix</keyword>
<reference evidence="2 3" key="1">
    <citation type="submission" date="2020-05" db="EMBL/GenBank/DDBJ databases">
        <title>Halorubrum RHB-C sp.nov., an extremely halophilic archaeon isolated from solar salt farm.</title>
        <authorList>
            <person name="Ho H."/>
            <person name="Danganan R.E."/>
            <person name="Dedeles G.R."/>
            <person name="Kim S.-G."/>
        </authorList>
    </citation>
    <scope>NUCLEOTIDE SEQUENCE [LARGE SCALE GENOMIC DNA]</scope>
    <source>
        <strain evidence="2 3">RHB-C</strain>
    </source>
</reference>
<keyword evidence="3" id="KW-1185">Reference proteome</keyword>
<evidence type="ECO:0000313" key="3">
    <source>
        <dbReference type="Proteomes" id="UP000505020"/>
    </source>
</evidence>
<dbReference type="EMBL" id="CP053941">
    <property type="protein sequence ID" value="QKG93745.1"/>
    <property type="molecule type" value="Genomic_DNA"/>
</dbReference>
<dbReference type="AlphaFoldDB" id="A0A7D3YBQ7"/>
<keyword evidence="1" id="KW-0812">Transmembrane</keyword>
<organism evidence="2 3">
    <name type="scientific">Halorubrum salinarum</name>
    <dbReference type="NCBI Taxonomy" id="2739057"/>
    <lineage>
        <taxon>Archaea</taxon>
        <taxon>Methanobacteriati</taxon>
        <taxon>Methanobacteriota</taxon>
        <taxon>Stenosarchaea group</taxon>
        <taxon>Halobacteria</taxon>
        <taxon>Halobacteriales</taxon>
        <taxon>Haloferacaceae</taxon>
        <taxon>Halorubrum</taxon>
    </lineage>
</organism>
<protein>
    <submittedName>
        <fullName evidence="2">Uncharacterized protein</fullName>
    </submittedName>
</protein>
<feature type="transmembrane region" description="Helical" evidence="1">
    <location>
        <begin position="46"/>
        <end position="69"/>
    </location>
</feature>
<accession>A0A7D3YBQ7</accession>
<sequence length="100" mass="10938">MFERLRWLSTLDLALLLTDYVTIALGLAIGYIAYRGYRNNRHTPMLFVAVGFVLLMGVPGVLGVLYFALPGGQTVLAVLTQASEVAGMCSILYGLWVDPE</sequence>
<dbReference type="RefSeq" id="WP_173230473.1">
    <property type="nucleotide sequence ID" value="NZ_CP053941.1"/>
</dbReference>
<dbReference type="GeneID" id="55595949"/>
<proteinExistence type="predicted"/>
<feature type="transmembrane region" description="Helical" evidence="1">
    <location>
        <begin position="13"/>
        <end position="34"/>
    </location>
</feature>
<feature type="transmembrane region" description="Helical" evidence="1">
    <location>
        <begin position="75"/>
        <end position="96"/>
    </location>
</feature>
<keyword evidence="1" id="KW-0472">Membrane</keyword>
<evidence type="ECO:0000256" key="1">
    <source>
        <dbReference type="SAM" id="Phobius"/>
    </source>
</evidence>
<dbReference type="Pfam" id="PF24365">
    <property type="entry name" value="DUF7521"/>
    <property type="match status" value="1"/>
</dbReference>